<dbReference type="InterPro" id="IPR032578">
    <property type="entry name" value="DUF4919"/>
</dbReference>
<sequence length="206" mass="23813">MKKLILLFTLFASHITLIAQNVNLNEIKKNLEKKSSDYNQEKLLVKFKGLPIQLDSIESRHLYYGNKVSVDYKKADELRKTFKEENYQKSIELAEEILKNTPTDLETISIIMEAYYKIQGNSTKLNHYSAQFTKMIDAILSSGDGKTEKTAFLTNSVTDEYILLAILKKNASLMKRISKPSKDGMYDIWDENGKKIYINVIYDTKF</sequence>
<protein>
    <recommendedName>
        <fullName evidence="4">DUF4919 domain-containing protein</fullName>
    </recommendedName>
</protein>
<comment type="caution">
    <text evidence="2">The sequence shown here is derived from an EMBL/GenBank/DDBJ whole genome shotgun (WGS) entry which is preliminary data.</text>
</comment>
<dbReference type="EMBL" id="BMLV01000005">
    <property type="protein sequence ID" value="GGP05504.1"/>
    <property type="molecule type" value="Genomic_DNA"/>
</dbReference>
<name>A0ABQ2NN89_9FLAO</name>
<keyword evidence="3" id="KW-1185">Reference proteome</keyword>
<proteinExistence type="predicted"/>
<dbReference type="Proteomes" id="UP000620064">
    <property type="component" value="Unassembled WGS sequence"/>
</dbReference>
<evidence type="ECO:0000313" key="2">
    <source>
        <dbReference type="EMBL" id="GGP05504.1"/>
    </source>
</evidence>
<dbReference type="Pfam" id="PF16266">
    <property type="entry name" value="DUF4919"/>
    <property type="match status" value="1"/>
</dbReference>
<feature type="chain" id="PRO_5045904496" description="DUF4919 domain-containing protein" evidence="1">
    <location>
        <begin position="20"/>
        <end position="206"/>
    </location>
</feature>
<evidence type="ECO:0008006" key="4">
    <source>
        <dbReference type="Google" id="ProtNLM"/>
    </source>
</evidence>
<gene>
    <name evidence="2" type="ORF">GCM10010992_21850</name>
</gene>
<reference evidence="3" key="1">
    <citation type="journal article" date="2019" name="Int. J. Syst. Evol. Microbiol.">
        <title>The Global Catalogue of Microorganisms (GCM) 10K type strain sequencing project: providing services to taxonomists for standard genome sequencing and annotation.</title>
        <authorList>
            <consortium name="The Broad Institute Genomics Platform"/>
            <consortium name="The Broad Institute Genome Sequencing Center for Infectious Disease"/>
            <person name="Wu L."/>
            <person name="Ma J."/>
        </authorList>
    </citation>
    <scope>NUCLEOTIDE SEQUENCE [LARGE SCALE GENOMIC DNA]</scope>
    <source>
        <strain evidence="3">CGMCC 1.7656</strain>
    </source>
</reference>
<accession>A0ABQ2NN89</accession>
<organism evidence="2 3">
    <name type="scientific">Cloacibacterium rupense</name>
    <dbReference type="NCBI Taxonomy" id="517423"/>
    <lineage>
        <taxon>Bacteria</taxon>
        <taxon>Pseudomonadati</taxon>
        <taxon>Bacteroidota</taxon>
        <taxon>Flavobacteriia</taxon>
        <taxon>Flavobacteriales</taxon>
        <taxon>Weeksellaceae</taxon>
    </lineage>
</organism>
<dbReference type="RefSeq" id="WP_188618165.1">
    <property type="nucleotide sequence ID" value="NZ_BMLV01000005.1"/>
</dbReference>
<evidence type="ECO:0000256" key="1">
    <source>
        <dbReference type="SAM" id="SignalP"/>
    </source>
</evidence>
<evidence type="ECO:0000313" key="3">
    <source>
        <dbReference type="Proteomes" id="UP000620064"/>
    </source>
</evidence>
<feature type="signal peptide" evidence="1">
    <location>
        <begin position="1"/>
        <end position="19"/>
    </location>
</feature>
<keyword evidence="1" id="KW-0732">Signal</keyword>